<reference evidence="2 3" key="1">
    <citation type="journal article" date="2019" name="Int. J. Syst. Evol. Microbiol.">
        <title>The Global Catalogue of Microorganisms (GCM) 10K type strain sequencing project: providing services to taxonomists for standard genome sequencing and annotation.</title>
        <authorList>
            <consortium name="The Broad Institute Genomics Platform"/>
            <consortium name="The Broad Institute Genome Sequencing Center for Infectious Disease"/>
            <person name="Wu L."/>
            <person name="Ma J."/>
        </authorList>
    </citation>
    <scope>NUCLEOTIDE SEQUENCE [LARGE SCALE GENOMIC DNA]</scope>
    <source>
        <strain evidence="2 3">JCM 11117</strain>
    </source>
</reference>
<dbReference type="Gene3D" id="3.30.720.110">
    <property type="match status" value="1"/>
</dbReference>
<accession>A0ABN1NFI1</accession>
<feature type="domain" description="VOC" evidence="1">
    <location>
        <begin position="1"/>
        <end position="130"/>
    </location>
</feature>
<protein>
    <submittedName>
        <fullName evidence="2">VOC family protein</fullName>
    </submittedName>
</protein>
<evidence type="ECO:0000313" key="2">
    <source>
        <dbReference type="EMBL" id="GAA0905569.1"/>
    </source>
</evidence>
<evidence type="ECO:0000313" key="3">
    <source>
        <dbReference type="Proteomes" id="UP001499967"/>
    </source>
</evidence>
<dbReference type="Pfam" id="PF00903">
    <property type="entry name" value="Glyoxalase"/>
    <property type="match status" value="1"/>
</dbReference>
<evidence type="ECO:0000259" key="1">
    <source>
        <dbReference type="PROSITE" id="PS51819"/>
    </source>
</evidence>
<dbReference type="RefSeq" id="WP_343946465.1">
    <property type="nucleotide sequence ID" value="NZ_BAAAHP010000280.1"/>
</dbReference>
<name>A0ABN1NFI1_9PSEU</name>
<dbReference type="PANTHER" id="PTHR34109">
    <property type="entry name" value="BNAUNNG04460D PROTEIN-RELATED"/>
    <property type="match status" value="1"/>
</dbReference>
<organism evidence="2 3">
    <name type="scientific">Pseudonocardia zijingensis</name>
    <dbReference type="NCBI Taxonomy" id="153376"/>
    <lineage>
        <taxon>Bacteria</taxon>
        <taxon>Bacillati</taxon>
        <taxon>Actinomycetota</taxon>
        <taxon>Actinomycetes</taxon>
        <taxon>Pseudonocardiales</taxon>
        <taxon>Pseudonocardiaceae</taxon>
        <taxon>Pseudonocardia</taxon>
    </lineage>
</organism>
<gene>
    <name evidence="2" type="ORF">GCM10009559_73720</name>
</gene>
<comment type="caution">
    <text evidence="2">The sequence shown here is derived from an EMBL/GenBank/DDBJ whole genome shotgun (WGS) entry which is preliminary data.</text>
</comment>
<dbReference type="PROSITE" id="PS51819">
    <property type="entry name" value="VOC"/>
    <property type="match status" value="1"/>
</dbReference>
<dbReference type="Proteomes" id="UP001499967">
    <property type="component" value="Unassembled WGS sequence"/>
</dbReference>
<dbReference type="InterPro" id="IPR029068">
    <property type="entry name" value="Glyas_Bleomycin-R_OHBP_Dase"/>
</dbReference>
<dbReference type="PANTHER" id="PTHR34109:SF1">
    <property type="entry name" value="VOC DOMAIN-CONTAINING PROTEIN"/>
    <property type="match status" value="1"/>
</dbReference>
<dbReference type="InterPro" id="IPR004360">
    <property type="entry name" value="Glyas_Fos-R_dOase_dom"/>
</dbReference>
<dbReference type="Gene3D" id="3.30.720.120">
    <property type="match status" value="1"/>
</dbReference>
<dbReference type="InterPro" id="IPR037523">
    <property type="entry name" value="VOC_core"/>
</dbReference>
<dbReference type="SUPFAM" id="SSF54593">
    <property type="entry name" value="Glyoxalase/Bleomycin resistance protein/Dihydroxybiphenyl dioxygenase"/>
    <property type="match status" value="1"/>
</dbReference>
<keyword evidence="3" id="KW-1185">Reference proteome</keyword>
<sequence>MSIHVTLRYDDARAAIAYLTGTLGFAEQAVHTAGDGTVAHAELSFGDGVVMLGTRSATRSATRRGASDPFDTGRAVVYLALDSADAVDAHHDRAVAAGADVVHGLVDQPYGSREYAVRDPEGNIWSVGSYRPQVKP</sequence>
<dbReference type="EMBL" id="BAAAHP010000280">
    <property type="protein sequence ID" value="GAA0905569.1"/>
    <property type="molecule type" value="Genomic_DNA"/>
</dbReference>
<proteinExistence type="predicted"/>